<organism evidence="1 2">
    <name type="scientific">Pontibacter ummariensis</name>
    <dbReference type="NCBI Taxonomy" id="1610492"/>
    <lineage>
        <taxon>Bacteria</taxon>
        <taxon>Pseudomonadati</taxon>
        <taxon>Bacteroidota</taxon>
        <taxon>Cytophagia</taxon>
        <taxon>Cytophagales</taxon>
        <taxon>Hymenobacteraceae</taxon>
        <taxon>Pontibacter</taxon>
    </lineage>
</organism>
<proteinExistence type="predicted"/>
<dbReference type="AlphaFoldDB" id="A0A239DSJ6"/>
<dbReference type="EMBL" id="FZOQ01000005">
    <property type="protein sequence ID" value="SNS34544.1"/>
    <property type="molecule type" value="Genomic_DNA"/>
</dbReference>
<name>A0A239DSJ6_9BACT</name>
<keyword evidence="2" id="KW-1185">Reference proteome</keyword>
<reference evidence="2" key="1">
    <citation type="submission" date="2017-06" db="EMBL/GenBank/DDBJ databases">
        <authorList>
            <person name="Varghese N."/>
            <person name="Submissions S."/>
        </authorList>
    </citation>
    <scope>NUCLEOTIDE SEQUENCE [LARGE SCALE GENOMIC DNA]</scope>
    <source>
        <strain evidence="2">NKM1</strain>
    </source>
</reference>
<dbReference type="Proteomes" id="UP000198432">
    <property type="component" value="Unassembled WGS sequence"/>
</dbReference>
<protein>
    <submittedName>
        <fullName evidence="1">Uncharacterized protein</fullName>
    </submittedName>
</protein>
<evidence type="ECO:0000313" key="1">
    <source>
        <dbReference type="EMBL" id="SNS34544.1"/>
    </source>
</evidence>
<accession>A0A239DSJ6</accession>
<gene>
    <name evidence="1" type="ORF">SAMN06296052_10572</name>
</gene>
<sequence>MILKLREAGLMTSREAASLCLVRFTRTTEQAEACLRELEERYPDRK</sequence>
<evidence type="ECO:0000313" key="2">
    <source>
        <dbReference type="Proteomes" id="UP000198432"/>
    </source>
</evidence>
<dbReference type="RefSeq" id="WP_179222980.1">
    <property type="nucleotide sequence ID" value="NZ_FZOQ01000005.1"/>
</dbReference>